<dbReference type="AlphaFoldDB" id="A0A845LI17"/>
<organism evidence="1 2">
    <name type="scientific">Heliomicrobium gestii</name>
    <name type="common">Heliobacterium gestii</name>
    <dbReference type="NCBI Taxonomy" id="2699"/>
    <lineage>
        <taxon>Bacteria</taxon>
        <taxon>Bacillati</taxon>
        <taxon>Bacillota</taxon>
        <taxon>Clostridia</taxon>
        <taxon>Eubacteriales</taxon>
        <taxon>Heliobacteriaceae</taxon>
        <taxon>Heliomicrobium</taxon>
    </lineage>
</organism>
<gene>
    <name evidence="1" type="ORF">GTO89_05555</name>
</gene>
<keyword evidence="2" id="KW-1185">Reference proteome</keyword>
<evidence type="ECO:0000313" key="2">
    <source>
        <dbReference type="Proteomes" id="UP000471031"/>
    </source>
</evidence>
<accession>A0A845LI17</accession>
<dbReference type="EMBL" id="WXEX01000004">
    <property type="protein sequence ID" value="MZP42506.1"/>
    <property type="molecule type" value="Genomic_DNA"/>
</dbReference>
<dbReference type="OrthoDB" id="9872185at2"/>
<dbReference type="Proteomes" id="UP000471031">
    <property type="component" value="Unassembled WGS sequence"/>
</dbReference>
<reference evidence="1 2" key="1">
    <citation type="submission" date="2020-01" db="EMBL/GenBank/DDBJ databases">
        <title>Whole genome sequence of Heliobacterium gestii DSM 11169.</title>
        <authorList>
            <person name="Kyndt J.A."/>
            <person name="Meyer T.E."/>
        </authorList>
    </citation>
    <scope>NUCLEOTIDE SEQUENCE [LARGE SCALE GENOMIC DNA]</scope>
    <source>
        <strain evidence="1 2">DSM 11169</strain>
    </source>
</reference>
<comment type="caution">
    <text evidence="1">The sequence shown here is derived from an EMBL/GenBank/DDBJ whole genome shotgun (WGS) entry which is preliminary data.</text>
</comment>
<sequence length="67" mass="7768">MGKHTWQRLIDSQQGLWESLVRLESALEQLPTGVHSPGIQAECRHLRFLLDIRHEKIVAILFPSRQP</sequence>
<proteinExistence type="predicted"/>
<evidence type="ECO:0000313" key="1">
    <source>
        <dbReference type="EMBL" id="MZP42506.1"/>
    </source>
</evidence>
<dbReference type="RefSeq" id="WP_161261080.1">
    <property type="nucleotide sequence ID" value="NZ_JAFBDC010000003.1"/>
</dbReference>
<name>A0A845LI17_HELGE</name>
<protein>
    <submittedName>
        <fullName evidence="1">Uncharacterized protein</fullName>
    </submittedName>
</protein>